<gene>
    <name evidence="1" type="ORF">RhiirC2_791912</name>
</gene>
<dbReference type="Proteomes" id="UP000233469">
    <property type="component" value="Unassembled WGS sequence"/>
</dbReference>
<dbReference type="VEuPathDB" id="FungiDB:FUN_010937"/>
<accession>A0A2N1MIA1</accession>
<dbReference type="EMBL" id="LLXL01002247">
    <property type="protein sequence ID" value="PKK61355.1"/>
    <property type="molecule type" value="Genomic_DNA"/>
</dbReference>
<protein>
    <submittedName>
        <fullName evidence="1">Uncharacterized protein</fullName>
    </submittedName>
</protein>
<comment type="caution">
    <text evidence="1">The sequence shown here is derived from an EMBL/GenBank/DDBJ whole genome shotgun (WGS) entry which is preliminary data.</text>
</comment>
<proteinExistence type="predicted"/>
<dbReference type="VEuPathDB" id="FungiDB:RhiirA1_470850"/>
<dbReference type="VEuPathDB" id="FungiDB:RhiirFUN_016214"/>
<sequence>MNISQQVLIFNTNLLVNPVISQTETSNERIQESDPFKVERNNGNVSIHLINPVLIEILRRYLQAESLYKRNPKIPAHELFLILPELKKVIGQDSGQKNDTQKTQESPKIEANDIIDFRIQSHLYNTPYSGPYYNNVHLKLLVDLIEKEYEFRVCEIKKMIDNVSLK</sequence>
<organism evidence="1 2">
    <name type="scientific">Rhizophagus irregularis</name>
    <dbReference type="NCBI Taxonomy" id="588596"/>
    <lineage>
        <taxon>Eukaryota</taxon>
        <taxon>Fungi</taxon>
        <taxon>Fungi incertae sedis</taxon>
        <taxon>Mucoromycota</taxon>
        <taxon>Glomeromycotina</taxon>
        <taxon>Glomeromycetes</taxon>
        <taxon>Glomerales</taxon>
        <taxon>Glomeraceae</taxon>
        <taxon>Rhizophagus</taxon>
    </lineage>
</organism>
<name>A0A2N1MIA1_9GLOM</name>
<evidence type="ECO:0000313" key="1">
    <source>
        <dbReference type="EMBL" id="PKK61355.1"/>
    </source>
</evidence>
<reference evidence="1 2" key="2">
    <citation type="submission" date="2017-10" db="EMBL/GenBank/DDBJ databases">
        <title>Extensive intraspecific genome diversity in a model arbuscular mycorrhizal fungus.</title>
        <authorList>
            <person name="Chen E.C.H."/>
            <person name="Morin E."/>
            <person name="Baudet D."/>
            <person name="Noel J."/>
            <person name="Ndikumana S."/>
            <person name="Charron P."/>
            <person name="St-Onge C."/>
            <person name="Giorgi J."/>
            <person name="Grigoriev I.V."/>
            <person name="Roux C."/>
            <person name="Martin F.M."/>
            <person name="Corradi N."/>
        </authorList>
    </citation>
    <scope>NUCLEOTIDE SEQUENCE [LARGE SCALE GENOMIC DNA]</scope>
    <source>
        <strain evidence="1 2">C2</strain>
    </source>
</reference>
<evidence type="ECO:0000313" key="2">
    <source>
        <dbReference type="Proteomes" id="UP000233469"/>
    </source>
</evidence>
<dbReference type="OrthoDB" id="10042665at2759"/>
<reference evidence="1 2" key="1">
    <citation type="submission" date="2016-04" db="EMBL/GenBank/DDBJ databases">
        <title>Genome analyses suggest a sexual origin of heterokaryosis in a supposedly ancient asexual fungus.</title>
        <authorList>
            <person name="Ropars J."/>
            <person name="Sedzielewska K."/>
            <person name="Noel J."/>
            <person name="Charron P."/>
            <person name="Farinelli L."/>
            <person name="Marton T."/>
            <person name="Kruger M."/>
            <person name="Pelin A."/>
            <person name="Brachmann A."/>
            <person name="Corradi N."/>
        </authorList>
    </citation>
    <scope>NUCLEOTIDE SEQUENCE [LARGE SCALE GENOMIC DNA]</scope>
    <source>
        <strain evidence="1 2">C2</strain>
    </source>
</reference>
<dbReference type="AlphaFoldDB" id="A0A2N1MIA1"/>